<sequence>MAVDTVTIWKCSEISSIRQARTDTWPLAVEEPKVSSSPLLAIQESPRPYEFGYKLGDGLDMTQHRREVSDGTEAV</sequence>
<gene>
    <name evidence="1" type="ORF">NPIL_169601</name>
</gene>
<keyword evidence="2" id="KW-1185">Reference proteome</keyword>
<proteinExistence type="predicted"/>
<protein>
    <submittedName>
        <fullName evidence="1">Uncharacterized protein</fullName>
    </submittedName>
</protein>
<name>A0A8X6IM23_NEPPI</name>
<comment type="caution">
    <text evidence="1">The sequence shown here is derived from an EMBL/GenBank/DDBJ whole genome shotgun (WGS) entry which is preliminary data.</text>
</comment>
<organism evidence="1 2">
    <name type="scientific">Nephila pilipes</name>
    <name type="common">Giant wood spider</name>
    <name type="synonym">Nephila maculata</name>
    <dbReference type="NCBI Taxonomy" id="299642"/>
    <lineage>
        <taxon>Eukaryota</taxon>
        <taxon>Metazoa</taxon>
        <taxon>Ecdysozoa</taxon>
        <taxon>Arthropoda</taxon>
        <taxon>Chelicerata</taxon>
        <taxon>Arachnida</taxon>
        <taxon>Araneae</taxon>
        <taxon>Araneomorphae</taxon>
        <taxon>Entelegynae</taxon>
        <taxon>Araneoidea</taxon>
        <taxon>Nephilidae</taxon>
        <taxon>Nephila</taxon>
    </lineage>
</organism>
<evidence type="ECO:0000313" key="1">
    <source>
        <dbReference type="EMBL" id="GFS50737.1"/>
    </source>
</evidence>
<evidence type="ECO:0000313" key="2">
    <source>
        <dbReference type="Proteomes" id="UP000887013"/>
    </source>
</evidence>
<accession>A0A8X6IM23</accession>
<dbReference type="EMBL" id="BMAW01045577">
    <property type="protein sequence ID" value="GFS50737.1"/>
    <property type="molecule type" value="Genomic_DNA"/>
</dbReference>
<dbReference type="AlphaFoldDB" id="A0A8X6IM23"/>
<reference evidence="1" key="1">
    <citation type="submission" date="2020-08" db="EMBL/GenBank/DDBJ databases">
        <title>Multicomponent nature underlies the extraordinary mechanical properties of spider dragline silk.</title>
        <authorList>
            <person name="Kono N."/>
            <person name="Nakamura H."/>
            <person name="Mori M."/>
            <person name="Yoshida Y."/>
            <person name="Ohtoshi R."/>
            <person name="Malay A.D."/>
            <person name="Moran D.A.P."/>
            <person name="Tomita M."/>
            <person name="Numata K."/>
            <person name="Arakawa K."/>
        </authorList>
    </citation>
    <scope>NUCLEOTIDE SEQUENCE</scope>
</reference>
<dbReference type="Proteomes" id="UP000887013">
    <property type="component" value="Unassembled WGS sequence"/>
</dbReference>